<evidence type="ECO:0000313" key="2">
    <source>
        <dbReference type="EMBL" id="TKT87592.1"/>
    </source>
</evidence>
<dbReference type="Proteomes" id="UP000304900">
    <property type="component" value="Unassembled WGS sequence"/>
</dbReference>
<dbReference type="AlphaFoldDB" id="A0A4U6CSN4"/>
<dbReference type="OrthoDB" id="7316663at2"/>
<gene>
    <name evidence="2" type="ORF">FDK13_28800</name>
</gene>
<feature type="region of interest" description="Disordered" evidence="1">
    <location>
        <begin position="1"/>
        <end position="22"/>
    </location>
</feature>
<accession>A0A4U6CSN4</accession>
<evidence type="ECO:0000256" key="1">
    <source>
        <dbReference type="SAM" id="MobiDB-lite"/>
    </source>
</evidence>
<keyword evidence="3" id="KW-1185">Reference proteome</keyword>
<organism evidence="2 3">
    <name type="scientific">Dyadobacter frigoris</name>
    <dbReference type="NCBI Taxonomy" id="2576211"/>
    <lineage>
        <taxon>Bacteria</taxon>
        <taxon>Pseudomonadati</taxon>
        <taxon>Bacteroidota</taxon>
        <taxon>Cytophagia</taxon>
        <taxon>Cytophagales</taxon>
        <taxon>Spirosomataceae</taxon>
        <taxon>Dyadobacter</taxon>
    </lineage>
</organism>
<proteinExistence type="predicted"/>
<sequence>MSQKRNDEYPVPSREFPSDNIPAVTDTCETIDKILYRINDELFIQTVDHQFERNLFCNKEGLPLAGHHPVSDRF</sequence>
<evidence type="ECO:0000313" key="3">
    <source>
        <dbReference type="Proteomes" id="UP000304900"/>
    </source>
</evidence>
<dbReference type="EMBL" id="SZVO01000018">
    <property type="protein sequence ID" value="TKT87592.1"/>
    <property type="molecule type" value="Genomic_DNA"/>
</dbReference>
<protein>
    <submittedName>
        <fullName evidence="2">Uncharacterized protein</fullName>
    </submittedName>
</protein>
<dbReference type="RefSeq" id="WP_137343479.1">
    <property type="nucleotide sequence ID" value="NZ_BSQH01000005.1"/>
</dbReference>
<reference evidence="2 3" key="1">
    <citation type="submission" date="2019-05" db="EMBL/GenBank/DDBJ databases">
        <title>Dyadobacter AR-3-8 sp. nov., isolated from arctic soil.</title>
        <authorList>
            <person name="Chaudhary D.K."/>
        </authorList>
    </citation>
    <scope>NUCLEOTIDE SEQUENCE [LARGE SCALE GENOMIC DNA]</scope>
    <source>
        <strain evidence="2 3">AR-3-8</strain>
    </source>
</reference>
<name>A0A4U6CSN4_9BACT</name>
<comment type="caution">
    <text evidence="2">The sequence shown here is derived from an EMBL/GenBank/DDBJ whole genome shotgun (WGS) entry which is preliminary data.</text>
</comment>